<gene>
    <name evidence="2" type="ORF">ACJMK2_000113</name>
</gene>
<dbReference type="AlphaFoldDB" id="A0ABD3XNI8"/>
<proteinExistence type="predicted"/>
<protein>
    <recommendedName>
        <fullName evidence="1">DZIP3-like HEPN domain-containing protein</fullName>
    </recommendedName>
</protein>
<dbReference type="Pfam" id="PF18738">
    <property type="entry name" value="HEPN_DZIP3"/>
    <property type="match status" value="1"/>
</dbReference>
<reference evidence="2 3" key="1">
    <citation type="submission" date="2024-11" db="EMBL/GenBank/DDBJ databases">
        <title>Chromosome-level genome assembly of the freshwater bivalve Anodonta woodiana.</title>
        <authorList>
            <person name="Chen X."/>
        </authorList>
    </citation>
    <scope>NUCLEOTIDE SEQUENCE [LARGE SCALE GENOMIC DNA]</scope>
    <source>
        <strain evidence="2">MN2024</strain>
        <tissue evidence="2">Gills</tissue>
    </source>
</reference>
<accession>A0ABD3XNI8</accession>
<sequence>MQTPTLGPTAANVIQTPTLGSTAANVIQTPTSRPTAANVIQTPTSGSTAANVIQTPTLGPTAANVIQTPTSGPAAANVIQTPTSGPTAANVIQTPTSGPTTANIIQTPTSGPAAANVIQTPTPGLTAASVIQTSTSGPTAANVIQTPGSTAANVIQTPTLGPTAAYVIQTPGSTAANVIQTPTSGPTTANIIQTPTSGPTAANVIQTPTPGPTVASAIQTPTSGSTAANAMQTPTSGSTIANVIQTTGPTAANVIQTPGSTAANIIQTTPSVPATLGSIPSTTTGRMPVMSSCYTAGGLPPQAMTIQSTTTNVSQAPSLDDTGRFVHIACLLVNVGSRVLRRLLLYHTVKPTRNLDQYLAKKRIDIDNLRKRKILNKSQMDILYPPGGCTNLGDYDITLLSALFTNIVNIISQQQLNMIQFLRDKRNEIFAHAKSVMVNSNDYQTFWNDIRSTLEALCKQCNDPDFKNEILREIQAIQVSSVQGTSLLDALQTHKKIESLEKLVQYLMSSHAQESNKESDDSDS</sequence>
<organism evidence="2 3">
    <name type="scientific">Sinanodonta woodiana</name>
    <name type="common">Chinese pond mussel</name>
    <name type="synonym">Anodonta woodiana</name>
    <dbReference type="NCBI Taxonomy" id="1069815"/>
    <lineage>
        <taxon>Eukaryota</taxon>
        <taxon>Metazoa</taxon>
        <taxon>Spiralia</taxon>
        <taxon>Lophotrochozoa</taxon>
        <taxon>Mollusca</taxon>
        <taxon>Bivalvia</taxon>
        <taxon>Autobranchia</taxon>
        <taxon>Heteroconchia</taxon>
        <taxon>Palaeoheterodonta</taxon>
        <taxon>Unionida</taxon>
        <taxon>Unionoidea</taxon>
        <taxon>Unionidae</taxon>
        <taxon>Unioninae</taxon>
        <taxon>Sinanodonta</taxon>
    </lineage>
</organism>
<evidence type="ECO:0000259" key="1">
    <source>
        <dbReference type="Pfam" id="PF18738"/>
    </source>
</evidence>
<dbReference type="InterPro" id="IPR041249">
    <property type="entry name" value="HEPN_DZIP3"/>
</dbReference>
<dbReference type="EMBL" id="JBJQND010000001">
    <property type="protein sequence ID" value="KAL3887720.1"/>
    <property type="molecule type" value="Genomic_DNA"/>
</dbReference>
<name>A0ABD3XNI8_SINWO</name>
<comment type="caution">
    <text evidence="2">The sequence shown here is derived from an EMBL/GenBank/DDBJ whole genome shotgun (WGS) entry which is preliminary data.</text>
</comment>
<keyword evidence="3" id="KW-1185">Reference proteome</keyword>
<feature type="domain" description="DZIP3-like HEPN" evidence="1">
    <location>
        <begin position="353"/>
        <end position="460"/>
    </location>
</feature>
<evidence type="ECO:0000313" key="2">
    <source>
        <dbReference type="EMBL" id="KAL3887720.1"/>
    </source>
</evidence>
<evidence type="ECO:0000313" key="3">
    <source>
        <dbReference type="Proteomes" id="UP001634394"/>
    </source>
</evidence>
<dbReference type="Proteomes" id="UP001634394">
    <property type="component" value="Unassembled WGS sequence"/>
</dbReference>